<sequence>MDSTGLAILSKLIRLDQRKQVCLQWIPSHVGVPGNEAADDLADRRCDLPNPSSTVLTHSEIHSFQKKYNEFDLAKPSCSPLVRS</sequence>
<dbReference type="PROSITE" id="PS50879">
    <property type="entry name" value="RNASE_H_1"/>
    <property type="match status" value="1"/>
</dbReference>
<comment type="caution">
    <text evidence="2">The sequence shown here is derived from an EMBL/GenBank/DDBJ whole genome shotgun (WGS) entry which is preliminary data.</text>
</comment>
<dbReference type="Gene3D" id="3.30.420.10">
    <property type="entry name" value="Ribonuclease H-like superfamily/Ribonuclease H"/>
    <property type="match status" value="1"/>
</dbReference>
<evidence type="ECO:0000259" key="1">
    <source>
        <dbReference type="PROSITE" id="PS50879"/>
    </source>
</evidence>
<protein>
    <submittedName>
        <fullName evidence="2">Nup43</fullName>
    </submittedName>
</protein>
<dbReference type="InterPro" id="IPR012337">
    <property type="entry name" value="RNaseH-like_sf"/>
</dbReference>
<dbReference type="Pfam" id="PF00075">
    <property type="entry name" value="RNase_H"/>
    <property type="match status" value="1"/>
</dbReference>
<dbReference type="SUPFAM" id="SSF53098">
    <property type="entry name" value="Ribonuclease H-like"/>
    <property type="match status" value="1"/>
</dbReference>
<keyword evidence="3" id="KW-1185">Reference proteome</keyword>
<proteinExistence type="predicted"/>
<dbReference type="InterPro" id="IPR002156">
    <property type="entry name" value="RNaseH_domain"/>
</dbReference>
<gene>
    <name evidence="2" type="primary">NCL1_19203</name>
    <name evidence="2" type="ORF">TNCV_5045171</name>
</gene>
<reference evidence="2" key="1">
    <citation type="submission" date="2020-08" db="EMBL/GenBank/DDBJ databases">
        <title>Multicomponent nature underlies the extraordinary mechanical properties of spider dragline silk.</title>
        <authorList>
            <person name="Kono N."/>
            <person name="Nakamura H."/>
            <person name="Mori M."/>
            <person name="Yoshida Y."/>
            <person name="Ohtoshi R."/>
            <person name="Malay A.D."/>
            <person name="Moran D.A.P."/>
            <person name="Tomita M."/>
            <person name="Numata K."/>
            <person name="Arakawa K."/>
        </authorList>
    </citation>
    <scope>NUCLEOTIDE SEQUENCE</scope>
</reference>
<dbReference type="InterPro" id="IPR036397">
    <property type="entry name" value="RNaseH_sf"/>
</dbReference>
<evidence type="ECO:0000313" key="2">
    <source>
        <dbReference type="EMBL" id="GFY35142.1"/>
    </source>
</evidence>
<evidence type="ECO:0000313" key="3">
    <source>
        <dbReference type="Proteomes" id="UP000887159"/>
    </source>
</evidence>
<name>A0A8X6WIH3_TRICX</name>
<dbReference type="GO" id="GO:0004523">
    <property type="term" value="F:RNA-DNA hybrid ribonuclease activity"/>
    <property type="evidence" value="ECO:0007669"/>
    <property type="project" value="InterPro"/>
</dbReference>
<dbReference type="AlphaFoldDB" id="A0A8X6WIH3"/>
<feature type="domain" description="RNase H type-1" evidence="1">
    <location>
        <begin position="1"/>
        <end position="47"/>
    </location>
</feature>
<dbReference type="Proteomes" id="UP000887159">
    <property type="component" value="Unassembled WGS sequence"/>
</dbReference>
<accession>A0A8X6WIH3</accession>
<organism evidence="2 3">
    <name type="scientific">Trichonephila clavipes</name>
    <name type="common">Golden silk orbweaver</name>
    <name type="synonym">Nephila clavipes</name>
    <dbReference type="NCBI Taxonomy" id="2585209"/>
    <lineage>
        <taxon>Eukaryota</taxon>
        <taxon>Metazoa</taxon>
        <taxon>Ecdysozoa</taxon>
        <taxon>Arthropoda</taxon>
        <taxon>Chelicerata</taxon>
        <taxon>Arachnida</taxon>
        <taxon>Araneae</taxon>
        <taxon>Araneomorphae</taxon>
        <taxon>Entelegynae</taxon>
        <taxon>Araneoidea</taxon>
        <taxon>Nephilidae</taxon>
        <taxon>Trichonephila</taxon>
    </lineage>
</organism>
<dbReference type="EMBL" id="BMAU01021430">
    <property type="protein sequence ID" value="GFY35142.1"/>
    <property type="molecule type" value="Genomic_DNA"/>
</dbReference>
<dbReference type="GO" id="GO:0003676">
    <property type="term" value="F:nucleic acid binding"/>
    <property type="evidence" value="ECO:0007669"/>
    <property type="project" value="InterPro"/>
</dbReference>